<dbReference type="RefSeq" id="WP_025358604.1">
    <property type="nucleotide sequence ID" value="NZ_CP007155.1"/>
</dbReference>
<name>W5WK98_9PSEU</name>
<evidence type="ECO:0000313" key="2">
    <source>
        <dbReference type="Proteomes" id="UP000019225"/>
    </source>
</evidence>
<reference evidence="1 2" key="1">
    <citation type="journal article" date="2014" name="BMC Genomics">
        <title>Complete genome sequence of producer of the glycopeptide antibiotic Aculeximycin Kutzneria albida DSM 43870T, a representative of minor genus of Pseudonocardiaceae.</title>
        <authorList>
            <person name="Rebets Y."/>
            <person name="Tokovenko B."/>
            <person name="Lushchyk I."/>
            <person name="Ruckert C."/>
            <person name="Zaburannyi N."/>
            <person name="Bechthold A."/>
            <person name="Kalinowski J."/>
            <person name="Luzhetskyy A."/>
        </authorList>
    </citation>
    <scope>NUCLEOTIDE SEQUENCE [LARGE SCALE GENOMIC DNA]</scope>
    <source>
        <strain evidence="1">DSM 43870</strain>
    </source>
</reference>
<proteinExistence type="predicted"/>
<dbReference type="HOGENOM" id="CLU_572102_0_0_11"/>
<dbReference type="STRING" id="1449976.KALB_5242"/>
<organism evidence="1 2">
    <name type="scientific">Kutzneria albida DSM 43870</name>
    <dbReference type="NCBI Taxonomy" id="1449976"/>
    <lineage>
        <taxon>Bacteria</taxon>
        <taxon>Bacillati</taxon>
        <taxon>Actinomycetota</taxon>
        <taxon>Actinomycetes</taxon>
        <taxon>Pseudonocardiales</taxon>
        <taxon>Pseudonocardiaceae</taxon>
        <taxon>Kutzneria</taxon>
    </lineage>
</organism>
<keyword evidence="2" id="KW-1185">Reference proteome</keyword>
<dbReference type="EMBL" id="CP007155">
    <property type="protein sequence ID" value="AHH98604.1"/>
    <property type="molecule type" value="Genomic_DNA"/>
</dbReference>
<gene>
    <name evidence="1" type="ORF">KALB_5242</name>
</gene>
<dbReference type="KEGG" id="kal:KALB_5242"/>
<dbReference type="Proteomes" id="UP000019225">
    <property type="component" value="Chromosome"/>
</dbReference>
<evidence type="ECO:0000313" key="1">
    <source>
        <dbReference type="EMBL" id="AHH98604.1"/>
    </source>
</evidence>
<protein>
    <submittedName>
        <fullName evidence="1">Uncharacterized protein</fullName>
    </submittedName>
</protein>
<sequence>MPVAWRGWCERQGWQRQADAGWELLGLTPAPSGFDAAALLAGTRFGLPDFPADLLPIEQLPERQLACIRVDGRDDPPVVIVDLDDPRTWQESQPPAFKRFSHYADDFMDQAHALRRVADFLRRRQADIKSGRRPAGQAPRPDDWRVYRFCSQNVVVAMVLLRFNRDDNVLDVGACLITALSALDPDAPARALCTLLLAEAYRSGGDLSFRFVRGTGRTAPASMPRALCRWAERVGVALDRRRGKIDRDTALRLFIEAVNVGDELRGRLRASQESAAAICHGIASGLWHPAEVEILLAWSTAPGSTLRGLTNPIDRARYACDILDVRAAMLVAAAHRRIAAGDDEALLDAEDAGQQVGLSADGDRTCCLTADRIDLTDWLLGGPSAFPTTQMRLTVADAEPDQLEEVFHVAIDRLAQVNGAAAVLCPRDILSSNETRRERIVSAADRAGVMILVAPEYTPGMTIRAAGKLTRARTARQ</sequence>
<dbReference type="OrthoDB" id="147178at2"/>
<accession>W5WK98</accession>
<dbReference type="AlphaFoldDB" id="W5WK98"/>